<feature type="non-terminal residue" evidence="4">
    <location>
        <position position="1"/>
    </location>
</feature>
<dbReference type="AlphaFoldDB" id="A0A9N9BX00"/>
<dbReference type="GO" id="GO:0006406">
    <property type="term" value="P:mRNA export from nucleus"/>
    <property type="evidence" value="ECO:0007669"/>
    <property type="project" value="TreeGrafter"/>
</dbReference>
<feature type="region of interest" description="Disordered" evidence="2">
    <location>
        <begin position="230"/>
        <end position="259"/>
    </location>
</feature>
<sequence>MATEDELEQLRKELTISRLSYELQVINESQKQRLNEYQSLLERYGKFKSENVDSLRGALNDCKTANEEVDSIRFEIARMEMALQEEKTKAYEQVAVLRSQYQQQIFDLQNELQSVKKSEYQWRNKEIDVLNGKVEKLLIELDTTRQQASQYEYAFKEQIVIVQKTNAEKEDKERYYKEVVDKVLAEGKSLKRLNEIYEKRQQEDKEAINRAQKKLNEDIRRIEDENKHLSQISSVSSVSPGRGTPRSPQMDIGEDNEPHDIDSLYRLSFNLKAEKKSLMKKISTLENQIKVLQDQITLKDSENQSAVQEISRLQMRQRQLCSQVESLERERGLQQELTLRGSINSIQDANASVRMIPSILGTRGRDYEAEITDLKVLCFFYLKGIYLHQNLLLTNIKLLKSRLEISLQEMKDLDERLQNANQELSTLRHEKIQYSYDRQSWEDGKAIDEGIDMTIFIKYIDLCANESQKRINKEMDDLIVSKSEAENLARNVQKLSEEKEHIDSEYKIAQEKLLSAQAKCDNLQEQLVSVSEKYSNALKKSSEEHSKFVESNKTLQNKITELEDGNRIRAERSALRFPSKRSRHRNCQIEVTKEKEIINIRDESQTYKDLYEKYQTELKNNEQIYNELKSAADEEREANLASIKKLQEELYPVKEELDQKIDELRSKDQELTTARNEVVKLEQMLNEVRANSNNEKHQLREEMTKQEKLLEEAQNKYNREVLVHAEDAQSILTLNSRHAQLKSEFDQLKLQKSEELWNDEKDKLEKELEKTLQRCKELEESNKTLHEYFDVDSGRTVSQDQIISLLRMEKEKAETQREALAQQAERYKAQYEHTQKSLDDEREQAEKGGPLEKLQTELSEKNTQLKLLEESNQTLRATSERLEKQVVTAQSSLKEAEEKIQTLDEQIKSLQLDRDSSAQEMRILKEDNERWKNRFQTVLKKYGISDPTELQNLKDNLKTTTEERDKLKAENSKIRNDYALSRKQ</sequence>
<dbReference type="Pfam" id="PF07926">
    <property type="entry name" value="TPR_MLP1_2"/>
    <property type="match status" value="1"/>
</dbReference>
<feature type="coiled-coil region" evidence="1">
    <location>
        <begin position="268"/>
        <end position="330"/>
    </location>
</feature>
<dbReference type="Proteomes" id="UP000789396">
    <property type="component" value="Unassembled WGS sequence"/>
</dbReference>
<dbReference type="PANTHER" id="PTHR18898">
    <property type="entry name" value="NUCLEOPROTEIN TPR-RELATED"/>
    <property type="match status" value="1"/>
</dbReference>
<dbReference type="EMBL" id="CAJVPZ010007042">
    <property type="protein sequence ID" value="CAG8581201.1"/>
    <property type="molecule type" value="Genomic_DNA"/>
</dbReference>
<dbReference type="GO" id="GO:0017056">
    <property type="term" value="F:structural constituent of nuclear pore"/>
    <property type="evidence" value="ECO:0007669"/>
    <property type="project" value="TreeGrafter"/>
</dbReference>
<reference evidence="4" key="1">
    <citation type="submission" date="2021-06" db="EMBL/GenBank/DDBJ databases">
        <authorList>
            <person name="Kallberg Y."/>
            <person name="Tangrot J."/>
            <person name="Rosling A."/>
        </authorList>
    </citation>
    <scope>NUCLEOTIDE SEQUENCE</scope>
    <source>
        <strain evidence="4">IN212</strain>
    </source>
</reference>
<keyword evidence="1" id="KW-0175">Coiled coil</keyword>
<dbReference type="InterPro" id="IPR012929">
    <property type="entry name" value="Nucleoprot-TPR/MLP1-2_dom"/>
</dbReference>
<feature type="compositionally biased region" description="Basic and acidic residues" evidence="2">
    <location>
        <begin position="955"/>
        <end position="976"/>
    </location>
</feature>
<feature type="domain" description="Nucleoprotein TPR/MLP1-2" evidence="3">
    <location>
        <begin position="680"/>
        <end position="788"/>
    </location>
</feature>
<organism evidence="4 5">
    <name type="scientific">Racocetra fulgida</name>
    <dbReference type="NCBI Taxonomy" id="60492"/>
    <lineage>
        <taxon>Eukaryota</taxon>
        <taxon>Fungi</taxon>
        <taxon>Fungi incertae sedis</taxon>
        <taxon>Mucoromycota</taxon>
        <taxon>Glomeromycotina</taxon>
        <taxon>Glomeromycetes</taxon>
        <taxon>Diversisporales</taxon>
        <taxon>Gigasporaceae</taxon>
        <taxon>Racocetra</taxon>
    </lineage>
</organism>
<dbReference type="GO" id="GO:0006606">
    <property type="term" value="P:protein import into nucleus"/>
    <property type="evidence" value="ECO:0007669"/>
    <property type="project" value="InterPro"/>
</dbReference>
<feature type="coiled-coil region" evidence="1">
    <location>
        <begin position="478"/>
        <end position="540"/>
    </location>
</feature>
<evidence type="ECO:0000313" key="4">
    <source>
        <dbReference type="EMBL" id="CAG8581201.1"/>
    </source>
</evidence>
<dbReference type="OrthoDB" id="343070at2759"/>
<comment type="caution">
    <text evidence="4">The sequence shown here is derived from an EMBL/GenBank/DDBJ whole genome shotgun (WGS) entry which is preliminary data.</text>
</comment>
<feature type="region of interest" description="Disordered" evidence="2">
    <location>
        <begin position="955"/>
        <end position="984"/>
    </location>
</feature>
<evidence type="ECO:0000256" key="1">
    <source>
        <dbReference type="SAM" id="Coils"/>
    </source>
</evidence>
<evidence type="ECO:0000259" key="3">
    <source>
        <dbReference type="Pfam" id="PF07926"/>
    </source>
</evidence>
<accession>A0A9N9BX00</accession>
<keyword evidence="5" id="KW-1185">Reference proteome</keyword>
<feature type="region of interest" description="Disordered" evidence="2">
    <location>
        <begin position="827"/>
        <end position="852"/>
    </location>
</feature>
<gene>
    <name evidence="4" type="ORF">RFULGI_LOCUS5857</name>
</gene>
<name>A0A9N9BX00_9GLOM</name>
<feature type="coiled-coil region" evidence="1">
    <location>
        <begin position="396"/>
        <end position="430"/>
    </location>
</feature>
<evidence type="ECO:0000256" key="2">
    <source>
        <dbReference type="SAM" id="MobiDB-lite"/>
    </source>
</evidence>
<proteinExistence type="predicted"/>
<evidence type="ECO:0000313" key="5">
    <source>
        <dbReference type="Proteomes" id="UP000789396"/>
    </source>
</evidence>
<protein>
    <submittedName>
        <fullName evidence="4">6706_t:CDS:1</fullName>
    </submittedName>
</protein>
<dbReference type="PANTHER" id="PTHR18898:SF2">
    <property type="entry name" value="NUCLEOPROTEIN TPR"/>
    <property type="match status" value="1"/>
</dbReference>
<dbReference type="GO" id="GO:0005643">
    <property type="term" value="C:nuclear pore"/>
    <property type="evidence" value="ECO:0007669"/>
    <property type="project" value="TreeGrafter"/>
</dbReference>
<feature type="coiled-coil region" evidence="1">
    <location>
        <begin position="98"/>
        <end position="147"/>
    </location>
</feature>